<keyword evidence="1" id="KW-1133">Transmembrane helix</keyword>
<sequence>MRFSDAVTQQWQKSELAEQMRLRLSSEPMIQELLVGATSLATVCNLAVALAFAEQAWDKDDWDDNLLVAVLFCAFRLLFFKATQQPLTQAEDLIISISSRLAASIQAEQLHASAVHQVQLMQQLADQLKTLRRQQRSEQLNMR</sequence>
<gene>
    <name evidence="2" type="ORF">L9G74_06565</name>
</gene>
<reference evidence="3" key="2">
    <citation type="submission" date="2023-07" db="EMBL/GenBank/DDBJ databases">
        <title>Shewanella mangrovi sp. nov., an acetaldehyde- degrading bacterium isolated from mangrove sediment.</title>
        <authorList>
            <person name="Liu Y."/>
        </authorList>
    </citation>
    <scope>NUCLEOTIDE SEQUENCE [LARGE SCALE GENOMIC DNA]</scope>
    <source>
        <strain evidence="3">C32</strain>
    </source>
</reference>
<dbReference type="RefSeq" id="WP_238895498.1">
    <property type="nucleotide sequence ID" value="NZ_JAKOGG010000003.1"/>
</dbReference>
<evidence type="ECO:0000313" key="3">
    <source>
        <dbReference type="Proteomes" id="UP001201549"/>
    </source>
</evidence>
<dbReference type="EMBL" id="JAKOGG010000003">
    <property type="protein sequence ID" value="MCS4556095.1"/>
    <property type="molecule type" value="Genomic_DNA"/>
</dbReference>
<protein>
    <submittedName>
        <fullName evidence="2">Uncharacterized protein</fullName>
    </submittedName>
</protein>
<comment type="caution">
    <text evidence="2">The sequence shown here is derived from an EMBL/GenBank/DDBJ whole genome shotgun (WGS) entry which is preliminary data.</text>
</comment>
<feature type="transmembrane region" description="Helical" evidence="1">
    <location>
        <begin position="65"/>
        <end position="83"/>
    </location>
</feature>
<keyword evidence="3" id="KW-1185">Reference proteome</keyword>
<organism evidence="2 3">
    <name type="scientific">Shewanella electrica</name>
    <dbReference type="NCBI Taxonomy" id="515560"/>
    <lineage>
        <taxon>Bacteria</taxon>
        <taxon>Pseudomonadati</taxon>
        <taxon>Pseudomonadota</taxon>
        <taxon>Gammaproteobacteria</taxon>
        <taxon>Alteromonadales</taxon>
        <taxon>Shewanellaceae</taxon>
        <taxon>Shewanella</taxon>
    </lineage>
</organism>
<feature type="transmembrane region" description="Helical" evidence="1">
    <location>
        <begin position="33"/>
        <end position="53"/>
    </location>
</feature>
<keyword evidence="1" id="KW-0472">Membrane</keyword>
<name>A0ABT2FK99_9GAMM</name>
<evidence type="ECO:0000256" key="1">
    <source>
        <dbReference type="SAM" id="Phobius"/>
    </source>
</evidence>
<proteinExistence type="predicted"/>
<keyword evidence="1" id="KW-0812">Transmembrane</keyword>
<evidence type="ECO:0000313" key="2">
    <source>
        <dbReference type="EMBL" id="MCS4556095.1"/>
    </source>
</evidence>
<accession>A0ABT2FK99</accession>
<dbReference type="Proteomes" id="UP001201549">
    <property type="component" value="Unassembled WGS sequence"/>
</dbReference>
<reference evidence="2 3" key="1">
    <citation type="submission" date="2022-02" db="EMBL/GenBank/DDBJ databases">
        <authorList>
            <person name="Zhuang L."/>
        </authorList>
    </citation>
    <scope>NUCLEOTIDE SEQUENCE [LARGE SCALE GENOMIC DNA]</scope>
    <source>
        <strain evidence="2 3">C32</strain>
    </source>
</reference>